<keyword evidence="3" id="KW-0946">Virion</keyword>
<dbReference type="Proteomes" id="UP000102041">
    <property type="component" value="Segment"/>
</dbReference>
<protein>
    <submittedName>
        <fullName evidence="5 6">GP103</fullName>
    </submittedName>
</protein>
<dbReference type="OrthoDB" id="11238at10239"/>
<dbReference type="InterPro" id="IPR002600">
    <property type="entry name" value="Herpes_UL7"/>
</dbReference>
<gene>
    <name evidence="6" type="primary">GP103</name>
</gene>
<keyword evidence="2" id="KW-1040">Host Golgi apparatus</keyword>
<dbReference type="EMBL" id="KC503762">
    <property type="protein sequence ID" value="AGE11573.1"/>
    <property type="molecule type" value="Genomic_DNA"/>
</dbReference>
<evidence type="ECO:0000313" key="8">
    <source>
        <dbReference type="Proteomes" id="UP000132784"/>
    </source>
</evidence>
<evidence type="ECO:0000313" key="7">
    <source>
        <dbReference type="Proteomes" id="UP000102041"/>
    </source>
</evidence>
<dbReference type="GeneID" id="14536696"/>
<organismHost>
    <name type="scientific">Cavia porcellus</name>
    <name type="common">Guinea pig</name>
    <dbReference type="NCBI Taxonomy" id="10141"/>
</organismHost>
<evidence type="ECO:0000313" key="6">
    <source>
        <dbReference type="EMBL" id="BAJ78561.1"/>
    </source>
</evidence>
<dbReference type="Proteomes" id="UP000132784">
    <property type="component" value="Segment"/>
</dbReference>
<proteinExistence type="predicted"/>
<name>E9RHA9_GPCMV</name>
<dbReference type="KEGG" id="vg:14536696"/>
<dbReference type="RefSeq" id="YP_007417869.1">
    <property type="nucleotide sequence ID" value="NC_020231.1"/>
</dbReference>
<reference evidence="6 7" key="1">
    <citation type="journal article" date="2011" name="J. Gen. Virol.">
        <title>Re-evaluation of the genome sequence of guinea pig cytomegalovirus.</title>
        <authorList>
            <person name="Kanai K."/>
            <person name="Yamada S."/>
            <person name="Yamamoto Y."/>
            <person name="Fukui Y."/>
            <person name="Kurane I."/>
            <person name="Inoue N."/>
        </authorList>
    </citation>
    <scope>NUCLEOTIDE SEQUENCE [LARGE SCALE GENOMIC DNA]</scope>
    <source>
        <strain evidence="6">22122</strain>
    </source>
</reference>
<keyword evidence="1" id="KW-0920">Virion tegument</keyword>
<reference evidence="5 8" key="2">
    <citation type="journal article" date="2013" name="Genome Announc.">
        <title>Complete genome sequence of pathogenic Guinea pig cytomegalovirus from salivary gland homogenates of infected animals.</title>
        <authorList>
            <person name="Yang D."/>
            <person name="Tamburro K."/>
            <person name="Dittmer D."/>
            <person name="Cui X."/>
            <person name="McVoy M.A."/>
            <person name="Hernandez-Alvarado N."/>
            <person name="Schleiss M.R."/>
        </authorList>
    </citation>
    <scope>NUCLEOTIDE SEQUENCE [LARGE SCALE GENOMIC DNA]</scope>
    <source>
        <strain evidence="5">21222</strain>
    </source>
</reference>
<evidence type="ECO:0000256" key="4">
    <source>
        <dbReference type="ARBA" id="ARBA00023200"/>
    </source>
</evidence>
<accession>E9RHA9</accession>
<dbReference type="EMBL" id="AB592928">
    <property type="protein sequence ID" value="BAJ78561.1"/>
    <property type="molecule type" value="Genomic_DNA"/>
</dbReference>
<evidence type="ECO:0000313" key="5">
    <source>
        <dbReference type="EMBL" id="AGE11573.1"/>
    </source>
</evidence>
<sequence length="241" mass="26695">MLLPRAMLEVRTDGERGTSLVNPDVTDVTVSGAGRLLFRTESGREMSAHEYRAERACNHAYYGFAFVFVLENEDTLKETKLVKSRLKHRVAVTRPTTDDDFALCLLLYVTECLPVSRVTLLAVLNYLQTTARGTSSFFGLVRRSCMVMTCSCLYLFFDVSSDVILTHVPKTYILHQQVRRSRLDAASAAISGLLGSVVAPGDAFFSLSFATRQTRDGYGVRHVMHEVVSETVATVGPSLVK</sequence>
<keyword evidence="4" id="KW-1035">Host cytoplasm</keyword>
<dbReference type="Pfam" id="PF01677">
    <property type="entry name" value="Herpes_UL7"/>
    <property type="match status" value="1"/>
</dbReference>
<organism evidence="6 7">
    <name type="scientific">Guinea pig cytomegalovirus (strain 22122)</name>
    <name type="common">GPCMV</name>
    <dbReference type="NCBI Taxonomy" id="103920"/>
    <lineage>
        <taxon>Viruses</taxon>
        <taxon>Duplodnaviria</taxon>
        <taxon>Heunggongvirae</taxon>
        <taxon>Peploviricota</taxon>
        <taxon>Herviviricetes</taxon>
        <taxon>Herpesvirales</taxon>
        <taxon>Orthoherpesviridae</taxon>
        <taxon>Betaherpesvirinae</taxon>
        <taxon>Quwivirus</taxon>
        <taxon>Quwivirus caviidbeta2</taxon>
    </lineage>
</organism>
<dbReference type="GO" id="GO:0044423">
    <property type="term" value="C:virion component"/>
    <property type="evidence" value="ECO:0007669"/>
    <property type="project" value="UniProtKB-KW"/>
</dbReference>
<keyword evidence="8" id="KW-1185">Reference proteome</keyword>
<evidence type="ECO:0000256" key="2">
    <source>
        <dbReference type="ARBA" id="ARBA00022812"/>
    </source>
</evidence>
<evidence type="ECO:0000256" key="1">
    <source>
        <dbReference type="ARBA" id="ARBA00022580"/>
    </source>
</evidence>
<evidence type="ECO:0000256" key="3">
    <source>
        <dbReference type="ARBA" id="ARBA00022844"/>
    </source>
</evidence>